<keyword evidence="6" id="KW-1185">Reference proteome</keyword>
<dbReference type="InterPro" id="IPR011663">
    <property type="entry name" value="UTRA"/>
</dbReference>
<evidence type="ECO:0000256" key="2">
    <source>
        <dbReference type="ARBA" id="ARBA00023125"/>
    </source>
</evidence>
<dbReference type="Gene3D" id="1.10.10.10">
    <property type="entry name" value="Winged helix-like DNA-binding domain superfamily/Winged helix DNA-binding domain"/>
    <property type="match status" value="1"/>
</dbReference>
<evidence type="ECO:0000313" key="6">
    <source>
        <dbReference type="Proteomes" id="UP001499854"/>
    </source>
</evidence>
<evidence type="ECO:0000259" key="4">
    <source>
        <dbReference type="PROSITE" id="PS50949"/>
    </source>
</evidence>
<dbReference type="EMBL" id="BAAAQM010000030">
    <property type="protein sequence ID" value="GAA1982750.1"/>
    <property type="molecule type" value="Genomic_DNA"/>
</dbReference>
<evidence type="ECO:0000256" key="1">
    <source>
        <dbReference type="ARBA" id="ARBA00023015"/>
    </source>
</evidence>
<keyword evidence="3" id="KW-0804">Transcription</keyword>
<gene>
    <name evidence="5" type="ORF">GCM10009838_50430</name>
</gene>
<dbReference type="SMART" id="SM00866">
    <property type="entry name" value="UTRA"/>
    <property type="match status" value="1"/>
</dbReference>
<dbReference type="SUPFAM" id="SSF64288">
    <property type="entry name" value="Chorismate lyase-like"/>
    <property type="match status" value="1"/>
</dbReference>
<evidence type="ECO:0000256" key="3">
    <source>
        <dbReference type="ARBA" id="ARBA00023163"/>
    </source>
</evidence>
<dbReference type="InterPro" id="IPR028978">
    <property type="entry name" value="Chorismate_lyase_/UTRA_dom_sf"/>
</dbReference>
<dbReference type="PANTHER" id="PTHR44846:SF1">
    <property type="entry name" value="MANNOSYL-D-GLYCERATE TRANSPORT_METABOLISM SYSTEM REPRESSOR MNGR-RELATED"/>
    <property type="match status" value="1"/>
</dbReference>
<dbReference type="InterPro" id="IPR050679">
    <property type="entry name" value="Bact_HTH_transcr_reg"/>
</dbReference>
<dbReference type="RefSeq" id="WP_344659581.1">
    <property type="nucleotide sequence ID" value="NZ_BAAAQM010000030.1"/>
</dbReference>
<sequence length="240" mass="26160">MRSAVKRTRAREAIVAMVADHGAGEALPSEHELCEALGISRPTLRAAVDELVDEGVLIRRAGRGTFTGPSKVAQPLAPTAAVGNSFRVPLSEGLWESRTLVFERGSAGARLARALGVSPSEPLVKVERLRIVNGAPLAVERIHVPDKYVPGITGDDFQSGSFYQLLHSRYGITMARAAQSIEATVTDERESEFLEVPAHSPALLFDVTTKDMRDRVIEYTRAVYRGDRYRIDSDLVFSSG</sequence>
<organism evidence="5 6">
    <name type="scientific">Catenulispora subtropica</name>
    <dbReference type="NCBI Taxonomy" id="450798"/>
    <lineage>
        <taxon>Bacteria</taxon>
        <taxon>Bacillati</taxon>
        <taxon>Actinomycetota</taxon>
        <taxon>Actinomycetes</taxon>
        <taxon>Catenulisporales</taxon>
        <taxon>Catenulisporaceae</taxon>
        <taxon>Catenulispora</taxon>
    </lineage>
</organism>
<dbReference type="Pfam" id="PF00392">
    <property type="entry name" value="GntR"/>
    <property type="match status" value="1"/>
</dbReference>
<accession>A0ABP5DM40</accession>
<name>A0ABP5DM40_9ACTN</name>
<dbReference type="PROSITE" id="PS50949">
    <property type="entry name" value="HTH_GNTR"/>
    <property type="match status" value="1"/>
</dbReference>
<dbReference type="InterPro" id="IPR036388">
    <property type="entry name" value="WH-like_DNA-bd_sf"/>
</dbReference>
<dbReference type="SMART" id="SM00345">
    <property type="entry name" value="HTH_GNTR"/>
    <property type="match status" value="1"/>
</dbReference>
<comment type="caution">
    <text evidence="5">The sequence shown here is derived from an EMBL/GenBank/DDBJ whole genome shotgun (WGS) entry which is preliminary data.</text>
</comment>
<dbReference type="Pfam" id="PF07702">
    <property type="entry name" value="UTRA"/>
    <property type="match status" value="1"/>
</dbReference>
<proteinExistence type="predicted"/>
<dbReference type="PANTHER" id="PTHR44846">
    <property type="entry name" value="MANNOSYL-D-GLYCERATE TRANSPORT/METABOLISM SYSTEM REPRESSOR MNGR-RELATED"/>
    <property type="match status" value="1"/>
</dbReference>
<dbReference type="SUPFAM" id="SSF46785">
    <property type="entry name" value="Winged helix' DNA-binding domain"/>
    <property type="match status" value="1"/>
</dbReference>
<feature type="domain" description="HTH gntR-type" evidence="4">
    <location>
        <begin position="2"/>
        <end position="70"/>
    </location>
</feature>
<evidence type="ECO:0000313" key="5">
    <source>
        <dbReference type="EMBL" id="GAA1982750.1"/>
    </source>
</evidence>
<dbReference type="PRINTS" id="PR00035">
    <property type="entry name" value="HTHGNTR"/>
</dbReference>
<dbReference type="CDD" id="cd07377">
    <property type="entry name" value="WHTH_GntR"/>
    <property type="match status" value="1"/>
</dbReference>
<keyword evidence="1" id="KW-0805">Transcription regulation</keyword>
<dbReference type="Proteomes" id="UP001499854">
    <property type="component" value="Unassembled WGS sequence"/>
</dbReference>
<dbReference type="Gene3D" id="3.40.1410.10">
    <property type="entry name" value="Chorismate lyase-like"/>
    <property type="match status" value="1"/>
</dbReference>
<dbReference type="InterPro" id="IPR000524">
    <property type="entry name" value="Tscrpt_reg_HTH_GntR"/>
</dbReference>
<protein>
    <submittedName>
        <fullName evidence="5">GntR family transcriptional regulator</fullName>
    </submittedName>
</protein>
<reference evidence="6" key="1">
    <citation type="journal article" date="2019" name="Int. J. Syst. Evol. Microbiol.">
        <title>The Global Catalogue of Microorganisms (GCM) 10K type strain sequencing project: providing services to taxonomists for standard genome sequencing and annotation.</title>
        <authorList>
            <consortium name="The Broad Institute Genomics Platform"/>
            <consortium name="The Broad Institute Genome Sequencing Center for Infectious Disease"/>
            <person name="Wu L."/>
            <person name="Ma J."/>
        </authorList>
    </citation>
    <scope>NUCLEOTIDE SEQUENCE [LARGE SCALE GENOMIC DNA]</scope>
    <source>
        <strain evidence="6">JCM 16013</strain>
    </source>
</reference>
<keyword evidence="2" id="KW-0238">DNA-binding</keyword>
<dbReference type="InterPro" id="IPR036390">
    <property type="entry name" value="WH_DNA-bd_sf"/>
</dbReference>